<evidence type="ECO:0000259" key="12">
    <source>
        <dbReference type="PROSITE" id="PS52015"/>
    </source>
</evidence>
<accession>A0A2N3Q0Q3</accession>
<reference evidence="14" key="1">
    <citation type="submission" date="2017-12" db="EMBL/GenBank/DDBJ databases">
        <title>Draft genome sequence of Telmatospirillum siberiense 26-4b1T, an acidotolerant peatland alphaproteobacterium potentially involved in sulfur cycling.</title>
        <authorList>
            <person name="Hausmann B."/>
            <person name="Pjevac P."/>
            <person name="Schreck K."/>
            <person name="Herbold C.W."/>
            <person name="Daims H."/>
            <person name="Wagner M."/>
            <person name="Pester M."/>
            <person name="Loy A."/>
        </authorList>
    </citation>
    <scope>NUCLEOTIDE SEQUENCE [LARGE SCALE GENOMIC DNA]</scope>
    <source>
        <strain evidence="14">26-4b1</strain>
    </source>
</reference>
<dbReference type="PANTHER" id="PTHR33446:SF2">
    <property type="entry name" value="PROTEIN TONB"/>
    <property type="match status" value="1"/>
</dbReference>
<dbReference type="SUPFAM" id="SSF74653">
    <property type="entry name" value="TolA/TonB C-terminal domain"/>
    <property type="match status" value="1"/>
</dbReference>
<evidence type="ECO:0000256" key="4">
    <source>
        <dbReference type="ARBA" id="ARBA00022475"/>
    </source>
</evidence>
<comment type="similarity">
    <text evidence="2">Belongs to the TonB family.</text>
</comment>
<keyword evidence="8 11" id="KW-1133">Transmembrane helix</keyword>
<feature type="compositionally biased region" description="Pro residues" evidence="10">
    <location>
        <begin position="122"/>
        <end position="131"/>
    </location>
</feature>
<dbReference type="PROSITE" id="PS52015">
    <property type="entry name" value="TONB_CTD"/>
    <property type="match status" value="1"/>
</dbReference>
<evidence type="ECO:0000256" key="8">
    <source>
        <dbReference type="ARBA" id="ARBA00022989"/>
    </source>
</evidence>
<dbReference type="InterPro" id="IPR037682">
    <property type="entry name" value="TonB_C"/>
</dbReference>
<keyword evidence="7" id="KW-0653">Protein transport</keyword>
<dbReference type="EMBL" id="PIUM01000002">
    <property type="protein sequence ID" value="PKU26224.1"/>
    <property type="molecule type" value="Genomic_DNA"/>
</dbReference>
<dbReference type="GO" id="GO:0055085">
    <property type="term" value="P:transmembrane transport"/>
    <property type="evidence" value="ECO:0007669"/>
    <property type="project" value="InterPro"/>
</dbReference>
<protein>
    <submittedName>
        <fullName evidence="13">Energy transducer TonB</fullName>
    </submittedName>
</protein>
<dbReference type="GO" id="GO:0098797">
    <property type="term" value="C:plasma membrane protein complex"/>
    <property type="evidence" value="ECO:0007669"/>
    <property type="project" value="TreeGrafter"/>
</dbReference>
<dbReference type="Pfam" id="PF03544">
    <property type="entry name" value="TonB_C"/>
    <property type="match status" value="1"/>
</dbReference>
<evidence type="ECO:0000256" key="2">
    <source>
        <dbReference type="ARBA" id="ARBA00006555"/>
    </source>
</evidence>
<keyword evidence="9 11" id="KW-0472">Membrane</keyword>
<evidence type="ECO:0000256" key="10">
    <source>
        <dbReference type="SAM" id="MobiDB-lite"/>
    </source>
</evidence>
<evidence type="ECO:0000256" key="9">
    <source>
        <dbReference type="ARBA" id="ARBA00023136"/>
    </source>
</evidence>
<evidence type="ECO:0000256" key="1">
    <source>
        <dbReference type="ARBA" id="ARBA00004383"/>
    </source>
</evidence>
<sequence length="235" mass="24654">MSFVLAPVVPSPRWWPAAVLAIAVEAAVLTGAAWLLARPAPPPPAREEINLDLTTLPPPELPKPPEPEPPKALPPKPEPAKPVSQKMQAKPEMRKPVPPPPVSARTAPPPGLVSSAPSDFAEPPPPAPVEAPPVRSAAKAEAVDLFQAQARAAVQAALRYPNAARVRKLVGQSRIGFDYRDGQASNARIVTSSGYDVLDEAAIAALNNAVLPTPPPDLAGHLLKLTIAVNFSVQP</sequence>
<evidence type="ECO:0000256" key="5">
    <source>
        <dbReference type="ARBA" id="ARBA00022519"/>
    </source>
</evidence>
<dbReference type="Gene3D" id="3.30.1150.10">
    <property type="match status" value="1"/>
</dbReference>
<evidence type="ECO:0000256" key="7">
    <source>
        <dbReference type="ARBA" id="ARBA00022927"/>
    </source>
</evidence>
<evidence type="ECO:0000313" key="14">
    <source>
        <dbReference type="Proteomes" id="UP000233293"/>
    </source>
</evidence>
<dbReference type="Proteomes" id="UP000233293">
    <property type="component" value="Unassembled WGS sequence"/>
</dbReference>
<keyword evidence="5" id="KW-0997">Cell inner membrane</keyword>
<dbReference type="RefSeq" id="WP_101249186.1">
    <property type="nucleotide sequence ID" value="NZ_PIUM01000002.1"/>
</dbReference>
<dbReference type="InterPro" id="IPR006260">
    <property type="entry name" value="TonB/TolA_C"/>
</dbReference>
<proteinExistence type="inferred from homology"/>
<keyword evidence="6 11" id="KW-0812">Transmembrane</keyword>
<evidence type="ECO:0000256" key="3">
    <source>
        <dbReference type="ARBA" id="ARBA00022448"/>
    </source>
</evidence>
<dbReference type="GO" id="GO:0031992">
    <property type="term" value="F:energy transducer activity"/>
    <property type="evidence" value="ECO:0007669"/>
    <property type="project" value="TreeGrafter"/>
</dbReference>
<evidence type="ECO:0000256" key="11">
    <source>
        <dbReference type="SAM" id="Phobius"/>
    </source>
</evidence>
<dbReference type="InterPro" id="IPR051045">
    <property type="entry name" value="TonB-dependent_transducer"/>
</dbReference>
<feature type="domain" description="TonB C-terminal" evidence="12">
    <location>
        <begin position="145"/>
        <end position="235"/>
    </location>
</feature>
<comment type="caution">
    <text evidence="13">The sequence shown here is derived from an EMBL/GenBank/DDBJ whole genome shotgun (WGS) entry which is preliminary data.</text>
</comment>
<name>A0A2N3Q0Q3_9PROT</name>
<keyword evidence="3" id="KW-0813">Transport</keyword>
<feature type="compositionally biased region" description="Pro residues" evidence="10">
    <location>
        <begin position="96"/>
        <end position="111"/>
    </location>
</feature>
<keyword evidence="14" id="KW-1185">Reference proteome</keyword>
<gene>
    <name evidence="13" type="ORF">CWS72_03635</name>
</gene>
<organism evidence="13 14">
    <name type="scientific">Telmatospirillum siberiense</name>
    <dbReference type="NCBI Taxonomy" id="382514"/>
    <lineage>
        <taxon>Bacteria</taxon>
        <taxon>Pseudomonadati</taxon>
        <taxon>Pseudomonadota</taxon>
        <taxon>Alphaproteobacteria</taxon>
        <taxon>Rhodospirillales</taxon>
        <taxon>Rhodospirillaceae</taxon>
        <taxon>Telmatospirillum</taxon>
    </lineage>
</organism>
<dbReference type="PANTHER" id="PTHR33446">
    <property type="entry name" value="PROTEIN TONB-RELATED"/>
    <property type="match status" value="1"/>
</dbReference>
<dbReference type="GO" id="GO:0015031">
    <property type="term" value="P:protein transport"/>
    <property type="evidence" value="ECO:0007669"/>
    <property type="project" value="UniProtKB-KW"/>
</dbReference>
<feature type="transmembrane region" description="Helical" evidence="11">
    <location>
        <begin position="14"/>
        <end position="37"/>
    </location>
</feature>
<keyword evidence="4" id="KW-1003">Cell membrane</keyword>
<comment type="subcellular location">
    <subcellularLocation>
        <location evidence="1">Cell inner membrane</location>
        <topology evidence="1">Single-pass membrane protein</topology>
        <orientation evidence="1">Periplasmic side</orientation>
    </subcellularLocation>
</comment>
<feature type="region of interest" description="Disordered" evidence="10">
    <location>
        <begin position="39"/>
        <end position="135"/>
    </location>
</feature>
<dbReference type="OrthoDB" id="7722018at2"/>
<evidence type="ECO:0000313" key="13">
    <source>
        <dbReference type="EMBL" id="PKU26224.1"/>
    </source>
</evidence>
<dbReference type="NCBIfam" id="TIGR01352">
    <property type="entry name" value="tonB_Cterm"/>
    <property type="match status" value="1"/>
</dbReference>
<evidence type="ECO:0000256" key="6">
    <source>
        <dbReference type="ARBA" id="ARBA00022692"/>
    </source>
</evidence>
<dbReference type="AlphaFoldDB" id="A0A2N3Q0Q3"/>